<dbReference type="RefSeq" id="XP_026292295.2">
    <property type="nucleotide sequence ID" value="XM_026436510.2"/>
</dbReference>
<proteinExistence type="predicted"/>
<dbReference type="Proteomes" id="UP000504606">
    <property type="component" value="Unplaced"/>
</dbReference>
<keyword evidence="1" id="KW-0472">Membrane</keyword>
<evidence type="ECO:0000256" key="1">
    <source>
        <dbReference type="SAM" id="Phobius"/>
    </source>
</evidence>
<name>A0A6J1TKU1_FRAOC</name>
<gene>
    <name evidence="3" type="primary">LOC113216709</name>
</gene>
<evidence type="ECO:0000313" key="2">
    <source>
        <dbReference type="Proteomes" id="UP000504606"/>
    </source>
</evidence>
<sequence>MDPETGEFKIVANYIGGKHRLEYVPDRQIHWSGGRTEPPADTPLCGFDGSLCPDNALPGYAILSMVLSSVVVVLAVASFFIYRYVDRLSIE</sequence>
<feature type="transmembrane region" description="Helical" evidence="1">
    <location>
        <begin position="60"/>
        <end position="82"/>
    </location>
</feature>
<dbReference type="KEGG" id="foc:113216709"/>
<organism evidence="2 3">
    <name type="scientific">Frankliniella occidentalis</name>
    <name type="common">Western flower thrips</name>
    <name type="synonym">Euthrips occidentalis</name>
    <dbReference type="NCBI Taxonomy" id="133901"/>
    <lineage>
        <taxon>Eukaryota</taxon>
        <taxon>Metazoa</taxon>
        <taxon>Ecdysozoa</taxon>
        <taxon>Arthropoda</taxon>
        <taxon>Hexapoda</taxon>
        <taxon>Insecta</taxon>
        <taxon>Pterygota</taxon>
        <taxon>Neoptera</taxon>
        <taxon>Paraneoptera</taxon>
        <taxon>Thysanoptera</taxon>
        <taxon>Terebrantia</taxon>
        <taxon>Thripoidea</taxon>
        <taxon>Thripidae</taxon>
        <taxon>Frankliniella</taxon>
    </lineage>
</organism>
<accession>A0A6J1TKU1</accession>
<dbReference type="Gene3D" id="3.40.50.2300">
    <property type="match status" value="1"/>
</dbReference>
<keyword evidence="1" id="KW-0812">Transmembrane</keyword>
<keyword evidence="2" id="KW-1185">Reference proteome</keyword>
<dbReference type="SUPFAM" id="SSF53822">
    <property type="entry name" value="Periplasmic binding protein-like I"/>
    <property type="match status" value="1"/>
</dbReference>
<dbReference type="InterPro" id="IPR028082">
    <property type="entry name" value="Peripla_BP_I"/>
</dbReference>
<dbReference type="AlphaFoldDB" id="A0A6J1TKU1"/>
<keyword evidence="1" id="KW-1133">Transmembrane helix</keyword>
<dbReference type="OrthoDB" id="1890790at2759"/>
<evidence type="ECO:0000313" key="3">
    <source>
        <dbReference type="RefSeq" id="XP_026292295.2"/>
    </source>
</evidence>
<reference evidence="3" key="1">
    <citation type="submission" date="2025-08" db="UniProtKB">
        <authorList>
            <consortium name="RefSeq"/>
        </authorList>
    </citation>
    <scope>IDENTIFICATION</scope>
    <source>
        <tissue evidence="3">Whole organism</tissue>
    </source>
</reference>
<protein>
    <submittedName>
        <fullName evidence="3">Atrial natriuretic peptide receptor 1-like</fullName>
    </submittedName>
</protein>
<dbReference type="GeneID" id="113216709"/>